<organism evidence="1 2">
    <name type="scientific">Gigaspora margarita</name>
    <dbReference type="NCBI Taxonomy" id="4874"/>
    <lineage>
        <taxon>Eukaryota</taxon>
        <taxon>Fungi</taxon>
        <taxon>Fungi incertae sedis</taxon>
        <taxon>Mucoromycota</taxon>
        <taxon>Glomeromycotina</taxon>
        <taxon>Glomeromycetes</taxon>
        <taxon>Diversisporales</taxon>
        <taxon>Gigasporaceae</taxon>
        <taxon>Gigaspora</taxon>
    </lineage>
</organism>
<comment type="caution">
    <text evidence="1">The sequence shown here is derived from an EMBL/GenBank/DDBJ whole genome shotgun (WGS) entry which is preliminary data.</text>
</comment>
<protein>
    <submittedName>
        <fullName evidence="1">24818_t:CDS:1</fullName>
    </submittedName>
</protein>
<reference evidence="1 2" key="1">
    <citation type="submission" date="2021-06" db="EMBL/GenBank/DDBJ databases">
        <authorList>
            <person name="Kallberg Y."/>
            <person name="Tangrot J."/>
            <person name="Rosling A."/>
        </authorList>
    </citation>
    <scope>NUCLEOTIDE SEQUENCE [LARGE SCALE GENOMIC DNA]</scope>
    <source>
        <strain evidence="1 2">120-4 pot B 10/14</strain>
    </source>
</reference>
<evidence type="ECO:0000313" key="2">
    <source>
        <dbReference type="Proteomes" id="UP000789901"/>
    </source>
</evidence>
<gene>
    <name evidence="1" type="ORF">GMARGA_LOCUS1467</name>
</gene>
<name>A0ABM8VZF3_GIGMA</name>
<keyword evidence="2" id="KW-1185">Reference proteome</keyword>
<accession>A0ABM8VZF3</accession>
<dbReference type="Proteomes" id="UP000789901">
    <property type="component" value="Unassembled WGS sequence"/>
</dbReference>
<dbReference type="EMBL" id="CAJVQB010000384">
    <property type="protein sequence ID" value="CAG8485724.1"/>
    <property type="molecule type" value="Genomic_DNA"/>
</dbReference>
<proteinExistence type="predicted"/>
<evidence type="ECO:0000313" key="1">
    <source>
        <dbReference type="EMBL" id="CAG8485724.1"/>
    </source>
</evidence>
<sequence length="60" mass="6974">MDLFNRFNSESDTGSKIRSDWIHNLISPYGHNLNQENLVSSKTVYKDKLVIMSEKTDLEN</sequence>